<sequence length="405" mass="44833">MLASTVQLYKNAYTGLSRKTWYLSVVMLINRSGTMVVPFMTIYATQKLHFSITQAGFVMGLFGVGAIVGAFIGGRITDKFGFYPMQISSLLLGGTMFIVTGYMHTYTSLCISAFALSVCNESFRPANATAIAFYSKEENRTRSYSLNRLAINLGWAVGGALGGFLASVNYDLLFWVDGCTNIAAAILLLKLLPYVKSGSKHIEHKETTITKPAYRDTIYVLFLVLTIMFATCFFHLFTILPVFYKTSWLLNEQFIGMLMALNGLIIVLIEMVLIFKLEGSRPLTGFIQRGVMLVGIGYALINILPVAAWSAIISMIIITVGEIFSMPFMNSFWITRTTVNNRGQYAAMYTIAWSIAQIAAPTLGSQVAANINYNALWWIIAAICLITSIGFMLLGRKIKKQTEAL</sequence>
<keyword evidence="5 7" id="KW-1133">Transmembrane helix</keyword>
<dbReference type="GO" id="GO:0005886">
    <property type="term" value="C:plasma membrane"/>
    <property type="evidence" value="ECO:0007669"/>
    <property type="project" value="UniProtKB-SubCell"/>
</dbReference>
<dbReference type="PANTHER" id="PTHR23517">
    <property type="entry name" value="RESISTANCE PROTEIN MDTM, PUTATIVE-RELATED-RELATED"/>
    <property type="match status" value="1"/>
</dbReference>
<organism evidence="9 10">
    <name type="scientific">Panacibacter ginsenosidivorans</name>
    <dbReference type="NCBI Taxonomy" id="1813871"/>
    <lineage>
        <taxon>Bacteria</taxon>
        <taxon>Pseudomonadati</taxon>
        <taxon>Bacteroidota</taxon>
        <taxon>Chitinophagia</taxon>
        <taxon>Chitinophagales</taxon>
        <taxon>Chitinophagaceae</taxon>
        <taxon>Panacibacter</taxon>
    </lineage>
</organism>
<dbReference type="AlphaFoldDB" id="A0A5B8VI86"/>
<evidence type="ECO:0000256" key="5">
    <source>
        <dbReference type="ARBA" id="ARBA00022989"/>
    </source>
</evidence>
<name>A0A5B8VI86_9BACT</name>
<dbReference type="InterPro" id="IPR011701">
    <property type="entry name" value="MFS"/>
</dbReference>
<dbReference type="Proteomes" id="UP000321533">
    <property type="component" value="Chromosome"/>
</dbReference>
<proteinExistence type="predicted"/>
<dbReference type="PROSITE" id="PS50850">
    <property type="entry name" value="MFS"/>
    <property type="match status" value="1"/>
</dbReference>
<feature type="transmembrane region" description="Helical" evidence="7">
    <location>
        <begin position="345"/>
        <end position="363"/>
    </location>
</feature>
<feature type="domain" description="Major facilitator superfamily (MFS) profile" evidence="8">
    <location>
        <begin position="19"/>
        <end position="399"/>
    </location>
</feature>
<feature type="transmembrane region" description="Helical" evidence="7">
    <location>
        <begin position="20"/>
        <end position="43"/>
    </location>
</feature>
<gene>
    <name evidence="9" type="ORF">FRZ67_22850</name>
</gene>
<keyword evidence="3" id="KW-1003">Cell membrane</keyword>
<dbReference type="EMBL" id="CP042435">
    <property type="protein sequence ID" value="QEC69998.1"/>
    <property type="molecule type" value="Genomic_DNA"/>
</dbReference>
<dbReference type="CDD" id="cd17329">
    <property type="entry name" value="MFS_MdtH_MDR_like"/>
    <property type="match status" value="1"/>
</dbReference>
<feature type="transmembrane region" description="Helical" evidence="7">
    <location>
        <begin position="149"/>
        <end position="166"/>
    </location>
</feature>
<feature type="transmembrane region" description="Helical" evidence="7">
    <location>
        <begin position="218"/>
        <end position="242"/>
    </location>
</feature>
<dbReference type="Gene3D" id="1.20.1250.20">
    <property type="entry name" value="MFS general substrate transporter like domains"/>
    <property type="match status" value="1"/>
</dbReference>
<dbReference type="SUPFAM" id="SSF103473">
    <property type="entry name" value="MFS general substrate transporter"/>
    <property type="match status" value="1"/>
</dbReference>
<dbReference type="InterPro" id="IPR050171">
    <property type="entry name" value="MFS_Transporters"/>
</dbReference>
<evidence type="ECO:0000313" key="10">
    <source>
        <dbReference type="Proteomes" id="UP000321533"/>
    </source>
</evidence>
<feature type="transmembrane region" description="Helical" evidence="7">
    <location>
        <begin position="172"/>
        <end position="192"/>
    </location>
</feature>
<dbReference type="OrthoDB" id="5379144at2"/>
<feature type="transmembrane region" description="Helical" evidence="7">
    <location>
        <begin position="254"/>
        <end position="274"/>
    </location>
</feature>
<evidence type="ECO:0000256" key="7">
    <source>
        <dbReference type="SAM" id="Phobius"/>
    </source>
</evidence>
<keyword evidence="2" id="KW-0813">Transport</keyword>
<feature type="transmembrane region" description="Helical" evidence="7">
    <location>
        <begin position="375"/>
        <end position="395"/>
    </location>
</feature>
<keyword evidence="4 7" id="KW-0812">Transmembrane</keyword>
<evidence type="ECO:0000256" key="3">
    <source>
        <dbReference type="ARBA" id="ARBA00022475"/>
    </source>
</evidence>
<feature type="transmembrane region" description="Helical" evidence="7">
    <location>
        <begin position="311"/>
        <end position="333"/>
    </location>
</feature>
<feature type="transmembrane region" description="Helical" evidence="7">
    <location>
        <begin position="286"/>
        <end position="305"/>
    </location>
</feature>
<dbReference type="Pfam" id="PF07690">
    <property type="entry name" value="MFS_1"/>
    <property type="match status" value="1"/>
</dbReference>
<evidence type="ECO:0000256" key="4">
    <source>
        <dbReference type="ARBA" id="ARBA00022692"/>
    </source>
</evidence>
<dbReference type="KEGG" id="pgin:FRZ67_22850"/>
<dbReference type="InterPro" id="IPR020846">
    <property type="entry name" value="MFS_dom"/>
</dbReference>
<dbReference type="RefSeq" id="WP_147192874.1">
    <property type="nucleotide sequence ID" value="NZ_CP042435.1"/>
</dbReference>
<evidence type="ECO:0000256" key="6">
    <source>
        <dbReference type="ARBA" id="ARBA00023136"/>
    </source>
</evidence>
<evidence type="ECO:0000313" key="9">
    <source>
        <dbReference type="EMBL" id="QEC69998.1"/>
    </source>
</evidence>
<comment type="subcellular location">
    <subcellularLocation>
        <location evidence="1">Cell membrane</location>
        <topology evidence="1">Multi-pass membrane protein</topology>
    </subcellularLocation>
</comment>
<dbReference type="PANTHER" id="PTHR23517:SF2">
    <property type="entry name" value="MULTIDRUG RESISTANCE PROTEIN MDTH"/>
    <property type="match status" value="1"/>
</dbReference>
<evidence type="ECO:0000256" key="1">
    <source>
        <dbReference type="ARBA" id="ARBA00004651"/>
    </source>
</evidence>
<keyword evidence="6 7" id="KW-0472">Membrane</keyword>
<keyword evidence="10" id="KW-1185">Reference proteome</keyword>
<evidence type="ECO:0000259" key="8">
    <source>
        <dbReference type="PROSITE" id="PS50850"/>
    </source>
</evidence>
<accession>A0A5B8VI86</accession>
<evidence type="ECO:0000256" key="2">
    <source>
        <dbReference type="ARBA" id="ARBA00022448"/>
    </source>
</evidence>
<protein>
    <submittedName>
        <fullName evidence="9">MFS transporter</fullName>
    </submittedName>
</protein>
<dbReference type="InterPro" id="IPR036259">
    <property type="entry name" value="MFS_trans_sf"/>
</dbReference>
<feature type="transmembrane region" description="Helical" evidence="7">
    <location>
        <begin position="55"/>
        <end position="76"/>
    </location>
</feature>
<dbReference type="GO" id="GO:0022857">
    <property type="term" value="F:transmembrane transporter activity"/>
    <property type="evidence" value="ECO:0007669"/>
    <property type="project" value="InterPro"/>
</dbReference>
<reference evidence="9 10" key="1">
    <citation type="journal article" date="2016" name="Int. J. Syst. Evol. Microbiol.">
        <title>Panacibacter ginsenosidivorans gen. nov., sp. nov., with ginsenoside converting activity isolated from soil of a ginseng field.</title>
        <authorList>
            <person name="Siddiqi M.Z."/>
            <person name="Muhammad Shafi S."/>
            <person name="Choi K.D."/>
            <person name="Im W.T."/>
        </authorList>
    </citation>
    <scope>NUCLEOTIDE SEQUENCE [LARGE SCALE GENOMIC DNA]</scope>
    <source>
        <strain evidence="9 10">Gsoil1550</strain>
    </source>
</reference>